<dbReference type="InterPro" id="IPR001344">
    <property type="entry name" value="Chloro_AB-bd_pln"/>
</dbReference>
<dbReference type="FunFam" id="1.10.3460.10:FF:000011">
    <property type="entry name" value="Fucoxanthin chlorophyll a/c protein 8"/>
    <property type="match status" value="2"/>
</dbReference>
<keyword evidence="18" id="KW-1185">Reference proteome</keyword>
<evidence type="ECO:0000256" key="10">
    <source>
        <dbReference type="ARBA" id="ARBA00022991"/>
    </source>
</evidence>
<comment type="function">
    <text evidence="1">The light-harvesting complex (LHC) functions as a light receptor, it captures and delivers excitation energy to photosystems with which it is closely associated. Energy is transferred from the carotenoid and chlorophyll C (or B) to chlorophyll A and the photosynthetic reaction centers where it is used to synthesize ATP and reducing power.</text>
</comment>
<comment type="caution">
    <text evidence="17">The sequence shown here is derived from an EMBL/GenBank/DDBJ whole genome shotgun (WGS) entry which is preliminary data.</text>
</comment>
<accession>A0ABD3SQJ6</accession>
<evidence type="ECO:0000256" key="8">
    <source>
        <dbReference type="ARBA" id="ARBA00022692"/>
    </source>
</evidence>
<dbReference type="GO" id="GO:0030076">
    <property type="term" value="C:light-harvesting complex"/>
    <property type="evidence" value="ECO:0007669"/>
    <property type="project" value="UniProtKB-KW"/>
</dbReference>
<evidence type="ECO:0000256" key="4">
    <source>
        <dbReference type="ARBA" id="ARBA00022494"/>
    </source>
</evidence>
<evidence type="ECO:0000256" key="2">
    <source>
        <dbReference type="ARBA" id="ARBA00004334"/>
    </source>
</evidence>
<feature type="non-terminal residue" evidence="17">
    <location>
        <position position="1"/>
    </location>
</feature>
<evidence type="ECO:0000256" key="12">
    <source>
        <dbReference type="ARBA" id="ARBA00023136"/>
    </source>
</evidence>
<evidence type="ECO:0000256" key="13">
    <source>
        <dbReference type="ARBA" id="ARBA00023243"/>
    </source>
</evidence>
<keyword evidence="9" id="KW-0809">Transit peptide</keyword>
<keyword evidence="12" id="KW-0472">Membrane</keyword>
<keyword evidence="4 15" id="KW-0148">Chlorophyll</keyword>
<evidence type="ECO:0000256" key="14">
    <source>
        <dbReference type="ARBA" id="ARBA00023276"/>
    </source>
</evidence>
<feature type="binding site" evidence="15">
    <location>
        <position position="486"/>
    </location>
    <ligand>
        <name>chlorophyll a</name>
        <dbReference type="ChEBI" id="CHEBI:58416"/>
        <label>1</label>
    </ligand>
</feature>
<feature type="binding site" evidence="15">
    <location>
        <position position="594"/>
    </location>
    <ligand>
        <name>chlorophyll a</name>
        <dbReference type="ChEBI" id="CHEBI:58416"/>
        <label>1</label>
    </ligand>
</feature>
<keyword evidence="13" id="KW-0437">Light-harvesting polypeptide</keyword>
<organism evidence="17 18">
    <name type="scientific">Cyclostephanos tholiformis</name>
    <dbReference type="NCBI Taxonomy" id="382380"/>
    <lineage>
        <taxon>Eukaryota</taxon>
        <taxon>Sar</taxon>
        <taxon>Stramenopiles</taxon>
        <taxon>Ochrophyta</taxon>
        <taxon>Bacillariophyta</taxon>
        <taxon>Coscinodiscophyceae</taxon>
        <taxon>Thalassiosirophycidae</taxon>
        <taxon>Stephanodiscales</taxon>
        <taxon>Stephanodiscaceae</taxon>
        <taxon>Cyclostephanos</taxon>
    </lineage>
</organism>
<evidence type="ECO:0000256" key="15">
    <source>
        <dbReference type="PIRSR" id="PIRSR601344-1"/>
    </source>
</evidence>
<evidence type="ECO:0000256" key="3">
    <source>
        <dbReference type="ARBA" id="ARBA00005933"/>
    </source>
</evidence>
<reference evidence="17 18" key="1">
    <citation type="submission" date="2024-10" db="EMBL/GenBank/DDBJ databases">
        <title>Updated reference genomes for cyclostephanoid diatoms.</title>
        <authorList>
            <person name="Roberts W.R."/>
            <person name="Alverson A.J."/>
        </authorList>
    </citation>
    <scope>NUCLEOTIDE SEQUENCE [LARGE SCALE GENOMIC DNA]</scope>
    <source>
        <strain evidence="17 18">AJA228-03</strain>
    </source>
</reference>
<dbReference type="Gene3D" id="1.10.3460.10">
    <property type="entry name" value="Chlorophyll a/b binding protein domain"/>
    <property type="match status" value="2"/>
</dbReference>
<evidence type="ECO:0000256" key="9">
    <source>
        <dbReference type="ARBA" id="ARBA00022946"/>
    </source>
</evidence>
<evidence type="ECO:0000256" key="16">
    <source>
        <dbReference type="SAM" id="MobiDB-lite"/>
    </source>
</evidence>
<dbReference type="Proteomes" id="UP001530377">
    <property type="component" value="Unassembled WGS sequence"/>
</dbReference>
<keyword evidence="7" id="KW-0934">Plastid</keyword>
<proteinExistence type="inferred from homology"/>
<name>A0ABD3SQJ6_9STRA</name>
<dbReference type="SUPFAM" id="SSF103511">
    <property type="entry name" value="Chlorophyll a-b binding protein"/>
    <property type="match status" value="2"/>
</dbReference>
<dbReference type="GO" id="GO:0015979">
    <property type="term" value="P:photosynthesis"/>
    <property type="evidence" value="ECO:0007669"/>
    <property type="project" value="UniProtKB-KW"/>
</dbReference>
<evidence type="ECO:0000256" key="1">
    <source>
        <dbReference type="ARBA" id="ARBA00004022"/>
    </source>
</evidence>
<feature type="binding site" evidence="15">
    <location>
        <position position="483"/>
    </location>
    <ligand>
        <name>chlorophyll a</name>
        <dbReference type="ChEBI" id="CHEBI:58416"/>
        <label>1</label>
    </ligand>
</feature>
<protein>
    <submittedName>
        <fullName evidence="17">Uncharacterized protein</fullName>
    </submittedName>
</protein>
<evidence type="ECO:0000313" key="17">
    <source>
        <dbReference type="EMBL" id="KAL3826884.1"/>
    </source>
</evidence>
<keyword evidence="14" id="KW-0604">Photosystem II</keyword>
<dbReference type="InterPro" id="IPR022796">
    <property type="entry name" value="Chloroa_b-bind"/>
</dbReference>
<feature type="binding site" description="axial binding residue" evidence="15">
    <location>
        <position position="488"/>
    </location>
    <ligand>
        <name>chlorophyll b</name>
        <dbReference type="ChEBI" id="CHEBI:61721"/>
        <label>1</label>
    </ligand>
    <ligandPart>
        <name>Mg</name>
        <dbReference type="ChEBI" id="CHEBI:25107"/>
    </ligandPart>
</feature>
<dbReference type="GO" id="GO:0016168">
    <property type="term" value="F:chlorophyll binding"/>
    <property type="evidence" value="ECO:0007669"/>
    <property type="project" value="UniProtKB-KW"/>
</dbReference>
<dbReference type="GO" id="GO:0009535">
    <property type="term" value="C:chloroplast thylakoid membrane"/>
    <property type="evidence" value="ECO:0007669"/>
    <property type="project" value="UniProtKB-SubCell"/>
</dbReference>
<dbReference type="AlphaFoldDB" id="A0ABD3SQJ6"/>
<evidence type="ECO:0000313" key="18">
    <source>
        <dbReference type="Proteomes" id="UP001530377"/>
    </source>
</evidence>
<dbReference type="EMBL" id="JALLPB020000012">
    <property type="protein sequence ID" value="KAL3826884.1"/>
    <property type="molecule type" value="Genomic_DNA"/>
</dbReference>
<evidence type="ECO:0000256" key="11">
    <source>
        <dbReference type="ARBA" id="ARBA00023078"/>
    </source>
</evidence>
<keyword evidence="6" id="KW-0602">Photosynthesis</keyword>
<sequence length="621" mass="65992">PGVLTKRPTCGAKECTLVTLAFKTSLRGTKKIFLHLPNDWEGSTQLLVDHEAEDAHHRRAALVEFNGPLLQLPLVGLLVPAEIKSIAEEADERQGLEERGCGDGVRTVYGREAIGVAGERVALNVDVAREVDTRAGDEIPNERELGNTPVLELDVTEAIEGLLIGAVEESEGIIEAEGGLCSKLVLEGGEGRRGLGDGRGGEGGGGGDGGGEDDGLHGITTMKSVIFAAAIASAAAFAPAPVAKTTSALSAFENELGAQPPLGFYDPLGFLDGADQERFDRLRYVELKHGRISQLAFLGQITTRAGFHLPGAIDSAGDRFDSFPNGFAALGGPDSIPSAGTGQILFFIGFLELAVMKDVTGENEFVGDFRNGYIDFGWDKFDEATKLKKRAIELNQGRAAMMGILGLMVHEQLGGSLPILAVLATLAASATAFAPVQTGKTSTTSLAAFEGELGAQPPIGFFDPLGLLDNADQERFDRLRYVEVKHGRIAQLAFLGNIWTRAGNHLGGDIDFSGHSFDSYPNGWAAIYGPDAIPVKGALQIFSFIGLLEIAVMKDMPGFGNEFPGDLRNGTFKSAWDKFDDETKLKKRAIELNNGRAAMMGILGLMMHEQLGGSIPIVGQM</sequence>
<evidence type="ECO:0000256" key="6">
    <source>
        <dbReference type="ARBA" id="ARBA00022531"/>
    </source>
</evidence>
<dbReference type="GO" id="GO:0009523">
    <property type="term" value="C:photosystem II"/>
    <property type="evidence" value="ECO:0007669"/>
    <property type="project" value="UniProtKB-KW"/>
</dbReference>
<feature type="binding site" evidence="15">
    <location>
        <position position="591"/>
    </location>
    <ligand>
        <name>chlorophyll a</name>
        <dbReference type="ChEBI" id="CHEBI:58416"/>
        <label>1</label>
    </ligand>
</feature>
<keyword evidence="5" id="KW-0150">Chloroplast</keyword>
<comment type="similarity">
    <text evidence="3">Belongs to the fucoxanthin chlorophyll protein family.</text>
</comment>
<keyword evidence="11" id="KW-0793">Thylakoid</keyword>
<dbReference type="PANTHER" id="PTHR21649">
    <property type="entry name" value="CHLOROPHYLL A/B BINDING PROTEIN"/>
    <property type="match status" value="1"/>
</dbReference>
<feature type="region of interest" description="Disordered" evidence="16">
    <location>
        <begin position="192"/>
        <end position="215"/>
    </location>
</feature>
<feature type="binding site" evidence="15">
    <location>
        <position position="596"/>
    </location>
    <ligand>
        <name>chlorophyll a</name>
        <dbReference type="ChEBI" id="CHEBI:58416"/>
        <label>1</label>
    </ligand>
</feature>
<gene>
    <name evidence="17" type="ORF">ACHAXA_000852</name>
</gene>
<evidence type="ECO:0000256" key="7">
    <source>
        <dbReference type="ARBA" id="ARBA00022640"/>
    </source>
</evidence>
<dbReference type="Pfam" id="PF00504">
    <property type="entry name" value="Chloroa_b-bind"/>
    <property type="match status" value="2"/>
</dbReference>
<evidence type="ECO:0000256" key="5">
    <source>
        <dbReference type="ARBA" id="ARBA00022528"/>
    </source>
</evidence>
<keyword evidence="8" id="KW-0812">Transmembrane</keyword>
<comment type="subcellular location">
    <subcellularLocation>
        <location evidence="2">Plastid</location>
        <location evidence="2">Chloroplast thylakoid membrane</location>
    </subcellularLocation>
</comment>
<keyword evidence="10" id="KW-0157">Chromophore</keyword>